<dbReference type="InterPro" id="IPR019004">
    <property type="entry name" value="YqeY/Aim41"/>
</dbReference>
<dbReference type="EMBL" id="SHNO01000003">
    <property type="protein sequence ID" value="MCX2979214.1"/>
    <property type="molecule type" value="Genomic_DNA"/>
</dbReference>
<sequence>MSEDSLTQSIKAATKAAMKAKAKERLTALRLMQAEFKRIEVDERIEVDDARALAVLDKMVKQRRDSAQQFTDANRVDLADKENAEIAVIQEFLPSQLSEGELSDLIDAAIASTDASGMAAMGPVMGQLKPRLAGRADMGAVSQMVKAKLTG</sequence>
<dbReference type="PANTHER" id="PTHR28055">
    <property type="entry name" value="ALTERED INHERITANCE OF MITOCHONDRIA PROTEIN 41, MITOCHONDRIAL"/>
    <property type="match status" value="1"/>
</dbReference>
<protein>
    <submittedName>
        <fullName evidence="1">GatB/YqeY domain-containing protein</fullName>
    </submittedName>
</protein>
<dbReference type="InterPro" id="IPR042184">
    <property type="entry name" value="YqeY/Aim41_N"/>
</dbReference>
<comment type="caution">
    <text evidence="1">The sequence shown here is derived from an EMBL/GenBank/DDBJ whole genome shotgun (WGS) entry which is preliminary data.</text>
</comment>
<dbReference type="Proteomes" id="UP001143304">
    <property type="component" value="Unassembled WGS sequence"/>
</dbReference>
<evidence type="ECO:0000313" key="1">
    <source>
        <dbReference type="EMBL" id="MCX2979214.1"/>
    </source>
</evidence>
<dbReference type="InterPro" id="IPR023168">
    <property type="entry name" value="GatB_Yqey_C_2"/>
</dbReference>
<dbReference type="RefSeq" id="WP_279251002.1">
    <property type="nucleotide sequence ID" value="NZ_SHNO01000003.1"/>
</dbReference>
<name>A0ABT3TCN7_9GAMM</name>
<reference evidence="1" key="1">
    <citation type="submission" date="2019-02" db="EMBL/GenBank/DDBJ databases">
        <authorList>
            <person name="Li S.-H."/>
        </authorList>
    </citation>
    <scope>NUCLEOTIDE SEQUENCE</scope>
    <source>
        <strain evidence="1">IMCC11814</strain>
    </source>
</reference>
<proteinExistence type="predicted"/>
<dbReference type="Gene3D" id="1.10.10.410">
    <property type="match status" value="1"/>
</dbReference>
<dbReference type="InterPro" id="IPR003789">
    <property type="entry name" value="Asn/Gln_tRNA_amidoTrase-B-like"/>
</dbReference>
<accession>A0ABT3TCN7</accession>
<dbReference type="Pfam" id="PF09424">
    <property type="entry name" value="YqeY"/>
    <property type="match status" value="1"/>
</dbReference>
<dbReference type="SUPFAM" id="SSF89095">
    <property type="entry name" value="GatB/YqeY motif"/>
    <property type="match status" value="1"/>
</dbReference>
<organism evidence="1 2">
    <name type="scientific">Candidatus Marimicrobium litorale</name>
    <dbReference type="NCBI Taxonomy" id="2518991"/>
    <lineage>
        <taxon>Bacteria</taxon>
        <taxon>Pseudomonadati</taxon>
        <taxon>Pseudomonadota</taxon>
        <taxon>Gammaproteobacteria</taxon>
        <taxon>Cellvibrionales</taxon>
        <taxon>Halieaceae</taxon>
        <taxon>Marimicrobium</taxon>
    </lineage>
</organism>
<keyword evidence="2" id="KW-1185">Reference proteome</keyword>
<dbReference type="Gene3D" id="1.10.1510.10">
    <property type="entry name" value="Uncharacterised protein YqeY/AIM41 PF09424, N-terminal domain"/>
    <property type="match status" value="1"/>
</dbReference>
<gene>
    <name evidence="1" type="ORF">EYC82_17885</name>
</gene>
<dbReference type="PANTHER" id="PTHR28055:SF1">
    <property type="entry name" value="ALTERED INHERITANCE OF MITOCHONDRIA PROTEIN 41, MITOCHONDRIAL"/>
    <property type="match status" value="1"/>
</dbReference>
<evidence type="ECO:0000313" key="2">
    <source>
        <dbReference type="Proteomes" id="UP001143304"/>
    </source>
</evidence>